<evidence type="ECO:0000256" key="2">
    <source>
        <dbReference type="SAM" id="SignalP"/>
    </source>
</evidence>
<dbReference type="InterPro" id="IPR002919">
    <property type="entry name" value="TIL_dom"/>
</dbReference>
<dbReference type="SUPFAM" id="SSF57567">
    <property type="entry name" value="Serine protease inhibitors"/>
    <property type="match status" value="1"/>
</dbReference>
<dbReference type="Pfam" id="PF01826">
    <property type="entry name" value="TIL"/>
    <property type="match status" value="1"/>
</dbReference>
<dbReference type="Proteomes" id="UP000887575">
    <property type="component" value="Unassembled WGS sequence"/>
</dbReference>
<protein>
    <recommendedName>
        <fullName evidence="3">TIL domain-containing protein</fullName>
    </recommendedName>
</protein>
<proteinExistence type="predicted"/>
<dbReference type="AlphaFoldDB" id="A0AAF3J750"/>
<evidence type="ECO:0000313" key="4">
    <source>
        <dbReference type="Proteomes" id="UP000887575"/>
    </source>
</evidence>
<organism evidence="4 5">
    <name type="scientific">Mesorhabditis belari</name>
    <dbReference type="NCBI Taxonomy" id="2138241"/>
    <lineage>
        <taxon>Eukaryota</taxon>
        <taxon>Metazoa</taxon>
        <taxon>Ecdysozoa</taxon>
        <taxon>Nematoda</taxon>
        <taxon>Chromadorea</taxon>
        <taxon>Rhabditida</taxon>
        <taxon>Rhabditina</taxon>
        <taxon>Rhabditomorpha</taxon>
        <taxon>Rhabditoidea</taxon>
        <taxon>Rhabditidae</taxon>
        <taxon>Mesorhabditinae</taxon>
        <taxon>Mesorhabditis</taxon>
    </lineage>
</organism>
<evidence type="ECO:0000313" key="5">
    <source>
        <dbReference type="WBParaSite" id="MBELARI_LOCUS2037"/>
    </source>
</evidence>
<dbReference type="InterPro" id="IPR036084">
    <property type="entry name" value="Ser_inhib-like_sf"/>
</dbReference>
<dbReference type="GO" id="GO:0004867">
    <property type="term" value="F:serine-type endopeptidase inhibitor activity"/>
    <property type="evidence" value="ECO:0007669"/>
    <property type="project" value="UniProtKB-KW"/>
</dbReference>
<name>A0AAF3J750_9BILA</name>
<keyword evidence="1" id="KW-0722">Serine protease inhibitor</keyword>
<feature type="signal peptide" evidence="2">
    <location>
        <begin position="1"/>
        <end position="18"/>
    </location>
</feature>
<sequence>MNAKILIVFSVLLTISIANEECGENEEWRNGGDCDGCSFKDWIIEQGMPCGAPAQEQCLCIKGFMRDESKKCIPADECPAPDPAAAIDPSG</sequence>
<reference evidence="5" key="1">
    <citation type="submission" date="2024-02" db="UniProtKB">
        <authorList>
            <consortium name="WormBaseParasite"/>
        </authorList>
    </citation>
    <scope>IDENTIFICATION</scope>
</reference>
<keyword evidence="4" id="KW-1185">Reference proteome</keyword>
<accession>A0AAF3J750</accession>
<feature type="chain" id="PRO_5041915414" description="TIL domain-containing protein" evidence="2">
    <location>
        <begin position="19"/>
        <end position="91"/>
    </location>
</feature>
<evidence type="ECO:0000256" key="1">
    <source>
        <dbReference type="ARBA" id="ARBA00022900"/>
    </source>
</evidence>
<dbReference type="WBParaSite" id="MBELARI_LOCUS2037">
    <property type="protein sequence ID" value="MBELARI_LOCUS2037"/>
    <property type="gene ID" value="MBELARI_LOCUS2037"/>
</dbReference>
<keyword evidence="1" id="KW-0646">Protease inhibitor</keyword>
<evidence type="ECO:0000259" key="3">
    <source>
        <dbReference type="Pfam" id="PF01826"/>
    </source>
</evidence>
<dbReference type="CDD" id="cd19941">
    <property type="entry name" value="TIL"/>
    <property type="match status" value="1"/>
</dbReference>
<feature type="domain" description="TIL" evidence="3">
    <location>
        <begin position="22"/>
        <end position="78"/>
    </location>
</feature>
<dbReference type="Gene3D" id="2.10.25.10">
    <property type="entry name" value="Laminin"/>
    <property type="match status" value="1"/>
</dbReference>
<keyword evidence="2" id="KW-0732">Signal</keyword>